<dbReference type="AlphaFoldDB" id="A0A1Q5TJY4"/>
<keyword evidence="2" id="KW-1185">Reference proteome</keyword>
<accession>A0A1Q5TJY4</accession>
<reference evidence="1 2" key="1">
    <citation type="submission" date="2016-09" db="EMBL/GenBank/DDBJ databases">
        <title>Xenorhabdus thuongxuanensis sp. nov. and Xenorhabdus eapokensis sp. nov., isolated from Steinernema species.</title>
        <authorList>
            <person name="Kaempfer P."/>
            <person name="Tobias N.J."/>
            <person name="Phan Ke L."/>
            <person name="Bode H.B."/>
            <person name="Glaeser S.P."/>
        </authorList>
    </citation>
    <scope>NUCLEOTIDE SEQUENCE [LARGE SCALE GENOMIC DNA]</scope>
    <source>
        <strain evidence="1 2">DL20</strain>
    </source>
</reference>
<sequence>MRINKKSDLPKWFDIEKYSVFHNIGDNDLLNQLIVDGIIYPMAL</sequence>
<proteinExistence type="predicted"/>
<comment type="caution">
    <text evidence="1">The sequence shown here is derived from an EMBL/GenBank/DDBJ whole genome shotgun (WGS) entry which is preliminary data.</text>
</comment>
<dbReference type="Proteomes" id="UP000186268">
    <property type="component" value="Unassembled WGS sequence"/>
</dbReference>
<evidence type="ECO:0000313" key="2">
    <source>
        <dbReference type="Proteomes" id="UP000186268"/>
    </source>
</evidence>
<evidence type="ECO:0000313" key="1">
    <source>
        <dbReference type="EMBL" id="OKP00536.1"/>
    </source>
</evidence>
<protein>
    <submittedName>
        <fullName evidence="1">Uncharacterized protein</fullName>
    </submittedName>
</protein>
<dbReference type="EMBL" id="MKGQ01000034">
    <property type="protein sequence ID" value="OKP00536.1"/>
    <property type="molecule type" value="Genomic_DNA"/>
</dbReference>
<organism evidence="1 2">
    <name type="scientific">Xenorhabdus eapokensis</name>
    <dbReference type="NCBI Taxonomy" id="1873482"/>
    <lineage>
        <taxon>Bacteria</taxon>
        <taxon>Pseudomonadati</taxon>
        <taxon>Pseudomonadota</taxon>
        <taxon>Gammaproteobacteria</taxon>
        <taxon>Enterobacterales</taxon>
        <taxon>Morganellaceae</taxon>
        <taxon>Xenorhabdus</taxon>
    </lineage>
</organism>
<name>A0A1Q5TJY4_9GAMM</name>
<dbReference type="STRING" id="1873482.Xedl_03282"/>
<gene>
    <name evidence="1" type="ORF">Xedl_03282</name>
</gene>